<dbReference type="PANTHER" id="PTHR34501:SF9">
    <property type="entry name" value="MAJOR OUTER MEMBRANE PROTEIN P.IA"/>
    <property type="match status" value="1"/>
</dbReference>
<dbReference type="InterPro" id="IPR002299">
    <property type="entry name" value="Porin_Neis"/>
</dbReference>
<dbReference type="GO" id="GO:0009279">
    <property type="term" value="C:cell outer membrane"/>
    <property type="evidence" value="ECO:0007669"/>
    <property type="project" value="UniProtKB-SubCell"/>
</dbReference>
<evidence type="ECO:0000256" key="10">
    <source>
        <dbReference type="ARBA" id="ARBA00023237"/>
    </source>
</evidence>
<feature type="signal peptide" evidence="11">
    <location>
        <begin position="1"/>
        <end position="26"/>
    </location>
</feature>
<evidence type="ECO:0000256" key="1">
    <source>
        <dbReference type="ARBA" id="ARBA00004571"/>
    </source>
</evidence>
<gene>
    <name evidence="13" type="ORF">AWB80_00728</name>
</gene>
<keyword evidence="8" id="KW-0626">Porin</keyword>
<keyword evidence="9" id="KW-0472">Membrane</keyword>
<dbReference type="InterPro" id="IPR023614">
    <property type="entry name" value="Porin_dom_sf"/>
</dbReference>
<keyword evidence="5" id="KW-0812">Transmembrane</keyword>
<sequence length="378" mass="39560">MKTITSRAIAGIGVSFIALVCQSAFAQSSVTLYGVADVSVRYLTNANANNDGKVFMTNGAITNSRIGFKGTEDLGGGLKAIFQLESGVELENGQYADSARAFNRAAFVGLSSRYGTLTLGRQKTPLFDMLGDTYDPLTVGNYFENAWLPVALGAGLYADNAVKYNGTFAGLTIGAMYSFGTNYTSTGAGGFSGQVPGHLGAGNMYGFTASYAMGPLSIGGGYQQNSDNSANKQKIWNANLVYSIGAAKLYAGYLHSTDDTGFVDSVLQQRGLVAGTDILKGSGRRDDGPFAGITYQVTPALLLTGAFYYDHMKNAAIGGGATGSGNRYTGVALAEYALSKRTEVYGTVDFNKVTGAADVELPGRSNQTGVSIGLRNIF</sequence>
<comment type="subunit">
    <text evidence="2">Homotrimer.</text>
</comment>
<keyword evidence="7" id="KW-0406">Ion transport</keyword>
<evidence type="ECO:0000256" key="5">
    <source>
        <dbReference type="ARBA" id="ARBA00022692"/>
    </source>
</evidence>
<organism evidence="13 14">
    <name type="scientific">Caballeronia pedi</name>
    <dbReference type="NCBI Taxonomy" id="1777141"/>
    <lineage>
        <taxon>Bacteria</taxon>
        <taxon>Pseudomonadati</taxon>
        <taxon>Pseudomonadota</taxon>
        <taxon>Betaproteobacteria</taxon>
        <taxon>Burkholderiales</taxon>
        <taxon>Burkholderiaceae</taxon>
        <taxon>Caballeronia</taxon>
    </lineage>
</organism>
<dbReference type="InterPro" id="IPR050298">
    <property type="entry name" value="Gram-neg_bact_OMP"/>
</dbReference>
<protein>
    <submittedName>
        <fullName evidence="13">Porin</fullName>
    </submittedName>
</protein>
<evidence type="ECO:0000313" key="13">
    <source>
        <dbReference type="EMBL" id="SAK44199.1"/>
    </source>
</evidence>
<dbReference type="STRING" id="1777141.AWB80_00728"/>
<evidence type="ECO:0000259" key="12">
    <source>
        <dbReference type="Pfam" id="PF13609"/>
    </source>
</evidence>
<dbReference type="AlphaFoldDB" id="A0A157ZFJ6"/>
<keyword evidence="3" id="KW-0813">Transport</keyword>
<dbReference type="SUPFAM" id="SSF56935">
    <property type="entry name" value="Porins"/>
    <property type="match status" value="1"/>
</dbReference>
<name>A0A157ZFJ6_9BURK</name>
<reference evidence="13" key="1">
    <citation type="submission" date="2016-01" db="EMBL/GenBank/DDBJ databases">
        <authorList>
            <person name="Peeters C."/>
        </authorList>
    </citation>
    <scope>NUCLEOTIDE SEQUENCE [LARGE SCALE GENOMIC DNA]</scope>
    <source>
        <strain evidence="13">LMG 29323</strain>
    </source>
</reference>
<dbReference type="PRINTS" id="PR00184">
    <property type="entry name" value="NEISSPPORIN"/>
</dbReference>
<keyword evidence="14" id="KW-1185">Reference proteome</keyword>
<dbReference type="GO" id="GO:0015288">
    <property type="term" value="F:porin activity"/>
    <property type="evidence" value="ECO:0007669"/>
    <property type="project" value="UniProtKB-KW"/>
</dbReference>
<evidence type="ECO:0000256" key="7">
    <source>
        <dbReference type="ARBA" id="ARBA00023065"/>
    </source>
</evidence>
<evidence type="ECO:0000313" key="14">
    <source>
        <dbReference type="Proteomes" id="UP000054911"/>
    </source>
</evidence>
<feature type="domain" description="Porin" evidence="12">
    <location>
        <begin position="15"/>
        <end position="353"/>
    </location>
</feature>
<dbReference type="CDD" id="cd00342">
    <property type="entry name" value="gram_neg_porins"/>
    <property type="match status" value="1"/>
</dbReference>
<comment type="subcellular location">
    <subcellularLocation>
        <location evidence="1">Cell outer membrane</location>
        <topology evidence="1">Multi-pass membrane protein</topology>
    </subcellularLocation>
</comment>
<feature type="chain" id="PRO_5007619235" evidence="11">
    <location>
        <begin position="27"/>
        <end position="378"/>
    </location>
</feature>
<dbReference type="Gene3D" id="2.40.160.10">
    <property type="entry name" value="Porin"/>
    <property type="match status" value="1"/>
</dbReference>
<dbReference type="GO" id="GO:0046930">
    <property type="term" value="C:pore complex"/>
    <property type="evidence" value="ECO:0007669"/>
    <property type="project" value="UniProtKB-KW"/>
</dbReference>
<evidence type="ECO:0000256" key="8">
    <source>
        <dbReference type="ARBA" id="ARBA00023114"/>
    </source>
</evidence>
<dbReference type="GO" id="GO:0006811">
    <property type="term" value="P:monoatomic ion transport"/>
    <property type="evidence" value="ECO:0007669"/>
    <property type="project" value="UniProtKB-KW"/>
</dbReference>
<evidence type="ECO:0000256" key="3">
    <source>
        <dbReference type="ARBA" id="ARBA00022448"/>
    </source>
</evidence>
<dbReference type="OrthoDB" id="8982743at2"/>
<evidence type="ECO:0000256" key="11">
    <source>
        <dbReference type="SAM" id="SignalP"/>
    </source>
</evidence>
<keyword evidence="6 11" id="KW-0732">Signal</keyword>
<keyword evidence="4" id="KW-1134">Transmembrane beta strand</keyword>
<evidence type="ECO:0000256" key="6">
    <source>
        <dbReference type="ARBA" id="ARBA00022729"/>
    </source>
</evidence>
<dbReference type="RefSeq" id="WP_061173277.1">
    <property type="nucleotide sequence ID" value="NZ_FCOE02000002.1"/>
</dbReference>
<accession>A0A157ZFJ6</accession>
<comment type="caution">
    <text evidence="13">The sequence shown here is derived from an EMBL/GenBank/DDBJ whole genome shotgun (WGS) entry which is preliminary data.</text>
</comment>
<keyword evidence="10" id="KW-0998">Cell outer membrane</keyword>
<evidence type="ECO:0000256" key="9">
    <source>
        <dbReference type="ARBA" id="ARBA00023136"/>
    </source>
</evidence>
<evidence type="ECO:0000256" key="4">
    <source>
        <dbReference type="ARBA" id="ARBA00022452"/>
    </source>
</evidence>
<dbReference type="Pfam" id="PF13609">
    <property type="entry name" value="Porin_4"/>
    <property type="match status" value="1"/>
</dbReference>
<dbReference type="EMBL" id="FCOE02000002">
    <property type="protein sequence ID" value="SAK44199.1"/>
    <property type="molecule type" value="Genomic_DNA"/>
</dbReference>
<evidence type="ECO:0000256" key="2">
    <source>
        <dbReference type="ARBA" id="ARBA00011233"/>
    </source>
</evidence>
<dbReference type="InterPro" id="IPR033900">
    <property type="entry name" value="Gram_neg_porin_domain"/>
</dbReference>
<proteinExistence type="predicted"/>
<dbReference type="Proteomes" id="UP000054911">
    <property type="component" value="Unassembled WGS sequence"/>
</dbReference>
<dbReference type="PANTHER" id="PTHR34501">
    <property type="entry name" value="PROTEIN YDDL-RELATED"/>
    <property type="match status" value="1"/>
</dbReference>